<keyword evidence="3" id="KW-0862">Zinc</keyword>
<dbReference type="InterPro" id="IPR024119">
    <property type="entry name" value="TF_DEAF-1"/>
</dbReference>
<dbReference type="AlphaFoldDB" id="A0A9W4U5Z3"/>
<dbReference type="Gene3D" id="1.10.220.160">
    <property type="match status" value="1"/>
</dbReference>
<feature type="domain" description="MYND-type" evidence="5">
    <location>
        <begin position="11"/>
        <end position="53"/>
    </location>
</feature>
<evidence type="ECO:0000259" key="5">
    <source>
        <dbReference type="PROSITE" id="PS50865"/>
    </source>
</evidence>
<dbReference type="Pfam" id="PF01753">
    <property type="entry name" value="zf-MYND"/>
    <property type="match status" value="1"/>
</dbReference>
<dbReference type="PANTHER" id="PTHR10237:SF14">
    <property type="entry name" value="MYND-TYPE DOMAIN-CONTAINING PROTEIN"/>
    <property type="match status" value="1"/>
</dbReference>
<dbReference type="Proteomes" id="UP001152607">
    <property type="component" value="Unassembled WGS sequence"/>
</dbReference>
<dbReference type="OrthoDB" id="432970at2759"/>
<name>A0A9W4U5Z3_9PLEO</name>
<dbReference type="GO" id="GO:0000981">
    <property type="term" value="F:DNA-binding transcription factor activity, RNA polymerase II-specific"/>
    <property type="evidence" value="ECO:0007669"/>
    <property type="project" value="TreeGrafter"/>
</dbReference>
<dbReference type="GO" id="GO:0005634">
    <property type="term" value="C:nucleus"/>
    <property type="evidence" value="ECO:0007669"/>
    <property type="project" value="TreeGrafter"/>
</dbReference>
<dbReference type="SUPFAM" id="SSF144232">
    <property type="entry name" value="HIT/MYND zinc finger-like"/>
    <property type="match status" value="1"/>
</dbReference>
<dbReference type="GO" id="GO:0008270">
    <property type="term" value="F:zinc ion binding"/>
    <property type="evidence" value="ECO:0007669"/>
    <property type="project" value="UniProtKB-KW"/>
</dbReference>
<keyword evidence="1" id="KW-0479">Metal-binding</keyword>
<sequence>MSSTPPSNSNCSHCNKTRTESEPAYQRCSRCKQSFYCSAACQRSDWKQHKKRCSQIESPTTQPTTATRATVRMNLNGLRGSAVEDPDVIYYLRESIPHTNHIAIRGPYYRLEWVVRNMAGMFQNHKSAAGLDYTKQLWHQGVDFKGVAHVKAPLPDGNTILVEIMQREEPDVALYLRGSAEEHKTVYNVYDVVLDTHDSRDGFPSTQERNVSAVFTSKDAAEAFVRKTAETWKAEHPGPDTELVLEYDASENLGGALVLHKKPTRMIGVIPFENFEPSNNGKS</sequence>
<evidence type="ECO:0000313" key="6">
    <source>
        <dbReference type="EMBL" id="CAI6304560.1"/>
    </source>
</evidence>
<proteinExistence type="predicted"/>
<evidence type="ECO:0000313" key="7">
    <source>
        <dbReference type="Proteomes" id="UP001152607"/>
    </source>
</evidence>
<gene>
    <name evidence="6" type="ORF">PDIGIT_LOCUS2972</name>
</gene>
<evidence type="ECO:0000256" key="4">
    <source>
        <dbReference type="PROSITE-ProRule" id="PRU00134"/>
    </source>
</evidence>
<reference evidence="6" key="1">
    <citation type="submission" date="2023-01" db="EMBL/GenBank/DDBJ databases">
        <authorList>
            <person name="Van Ghelder C."/>
            <person name="Rancurel C."/>
        </authorList>
    </citation>
    <scope>NUCLEOTIDE SEQUENCE</scope>
    <source>
        <strain evidence="6">CNCM I-4278</strain>
    </source>
</reference>
<protein>
    <recommendedName>
        <fullName evidence="5">MYND-type domain-containing protein</fullName>
    </recommendedName>
</protein>
<evidence type="ECO:0000256" key="2">
    <source>
        <dbReference type="ARBA" id="ARBA00022771"/>
    </source>
</evidence>
<keyword evidence="7" id="KW-1185">Reference proteome</keyword>
<keyword evidence="2 4" id="KW-0863">Zinc-finger</keyword>
<dbReference type="PROSITE" id="PS01360">
    <property type="entry name" value="ZF_MYND_1"/>
    <property type="match status" value="1"/>
</dbReference>
<dbReference type="EMBL" id="CAOQHR010000002">
    <property type="protein sequence ID" value="CAI6304560.1"/>
    <property type="molecule type" value="Genomic_DNA"/>
</dbReference>
<dbReference type="Gene3D" id="6.10.140.2220">
    <property type="match status" value="1"/>
</dbReference>
<dbReference type="PANTHER" id="PTHR10237">
    <property type="entry name" value="DEFORMED EPIDERMAL AUTOREGULATORY FACTOR 1 HOMOLOG SUPPRESSIN"/>
    <property type="match status" value="1"/>
</dbReference>
<comment type="caution">
    <text evidence="6">The sequence shown here is derived from an EMBL/GenBank/DDBJ whole genome shotgun (WGS) entry which is preliminary data.</text>
</comment>
<accession>A0A9W4U5Z3</accession>
<dbReference type="PROSITE" id="PS50865">
    <property type="entry name" value="ZF_MYND_2"/>
    <property type="match status" value="1"/>
</dbReference>
<evidence type="ECO:0000256" key="3">
    <source>
        <dbReference type="ARBA" id="ARBA00022833"/>
    </source>
</evidence>
<evidence type="ECO:0000256" key="1">
    <source>
        <dbReference type="ARBA" id="ARBA00022723"/>
    </source>
</evidence>
<organism evidence="6 7">
    <name type="scientific">Periconia digitata</name>
    <dbReference type="NCBI Taxonomy" id="1303443"/>
    <lineage>
        <taxon>Eukaryota</taxon>
        <taxon>Fungi</taxon>
        <taxon>Dikarya</taxon>
        <taxon>Ascomycota</taxon>
        <taxon>Pezizomycotina</taxon>
        <taxon>Dothideomycetes</taxon>
        <taxon>Pleosporomycetidae</taxon>
        <taxon>Pleosporales</taxon>
        <taxon>Massarineae</taxon>
        <taxon>Periconiaceae</taxon>
        <taxon>Periconia</taxon>
    </lineage>
</organism>
<dbReference type="InterPro" id="IPR002893">
    <property type="entry name" value="Znf_MYND"/>
</dbReference>